<keyword evidence="2" id="KW-1133">Transmembrane helix</keyword>
<evidence type="ECO:0000256" key="1">
    <source>
        <dbReference type="SAM" id="MobiDB-lite"/>
    </source>
</evidence>
<dbReference type="GeneID" id="40316041"/>
<feature type="transmembrane region" description="Helical" evidence="2">
    <location>
        <begin position="39"/>
        <end position="61"/>
    </location>
</feature>
<keyword evidence="2" id="KW-0812">Transmembrane</keyword>
<feature type="compositionally biased region" description="Basic and acidic residues" evidence="1">
    <location>
        <begin position="79"/>
        <end position="100"/>
    </location>
</feature>
<evidence type="ECO:0000313" key="4">
    <source>
        <dbReference type="Proteomes" id="UP000284403"/>
    </source>
</evidence>
<gene>
    <name evidence="3" type="ORF">Tco025E_02430</name>
</gene>
<keyword evidence="4" id="KW-1185">Reference proteome</keyword>
<evidence type="ECO:0008006" key="5">
    <source>
        <dbReference type="Google" id="ProtNLM"/>
    </source>
</evidence>
<dbReference type="OrthoDB" id="263665at2759"/>
<dbReference type="RefSeq" id="XP_029230518.1">
    <property type="nucleotide sequence ID" value="XM_029369356.1"/>
</dbReference>
<feature type="region of interest" description="Disordered" evidence="1">
    <location>
        <begin position="165"/>
        <end position="193"/>
    </location>
</feature>
<dbReference type="AlphaFoldDB" id="A0A3R7PT08"/>
<protein>
    <recommendedName>
        <fullName evidence="5">Transmembrane protein</fullName>
    </recommendedName>
</protein>
<proteinExistence type="predicted"/>
<keyword evidence="2" id="KW-0472">Membrane</keyword>
<feature type="region of interest" description="Disordered" evidence="1">
    <location>
        <begin position="71"/>
        <end position="116"/>
    </location>
</feature>
<accession>A0A3R7PT08</accession>
<feature type="region of interest" description="Disordered" evidence="1">
    <location>
        <begin position="214"/>
        <end position="269"/>
    </location>
</feature>
<sequence>MSEDTTLQLRLFLAVVGALALYYLLLSLAMAATRRWVDFFASLTATFTLAVPFLTWGLAFVRRRKRGVLRRAVAQSSTPHEESRPKPLTDEHSPPLEVSREGGSLTENDTSAEPNRARATLTLNPLSSVGSTSVQVLTPDQGDKNFPSLPIPSHVWLPAVRRCRSSEGGGNAAEKKSTLSARGGNDGFGGRGAVLEPPKKSFCETHVSSVSTQGLVNDDVLPGSAPRQEARSGDFSEASRMRRTPAVSLYAPAETSEKQLPGTNSGRSPPPFNAYATPELITVVPPWALWALLIVLGLLHLSLLAGSFWIAYDTKYLVAVTPVLASPLLHLQLLQLVRHVSFEEIGSPIGKGLLLLLHPVSPILLAALALVLYVACIGLWVGKSWGHEDPLGHATLSSMVLKTLCLCAPIPIFFLTAFLLAFPIIGPNKTPPRILTLTKSDRVDEEQPVGTRQSPLDPSNASPGVGGSFADMEDSLLSSIVCSRKTSLTTVRYSRSGQSVIFMSPALGDARAASAVSARIGTHPQLKSLTLLYVAFRDVNIASTGVVEGAEKKRTRPPKDPLDMAAAYFRALLEVANELELSHGPFFLTAHQDALCFVWGMLPLSEDPVLRAVDAAQHFFLSFRPPKGSEVNGALVAAVLHSPHALVSIFGTNDLTNVHFLSDEHAVGEQLLDRGFVLRGLERNKQREVRFCTSGIILDRRASHLAASHLLTRPVGVVPSIARAAMSAATFSNTLLGEFTVVYDFVSRIGDREEEWHLAAQAREQKSAGFLPAVEATHAFFQGNLKGAIDALEKPANDSDDALLRLLLSDFKRILTATGSSRRE</sequence>
<reference evidence="3 4" key="1">
    <citation type="journal article" date="2018" name="BMC Genomics">
        <title>Genomic comparison of Trypanosoma conorhini and Trypanosoma rangeli to Trypanosoma cruzi strains of high and low virulence.</title>
        <authorList>
            <person name="Bradwell K.R."/>
            <person name="Koparde V.N."/>
            <person name="Matveyev A.V."/>
            <person name="Serrano M.G."/>
            <person name="Alves J.M."/>
            <person name="Parikh H."/>
            <person name="Huang B."/>
            <person name="Lee V."/>
            <person name="Espinosa-Alvarez O."/>
            <person name="Ortiz P.A."/>
            <person name="Costa-Martins A.G."/>
            <person name="Teixeira M.M."/>
            <person name="Buck G.A."/>
        </authorList>
    </citation>
    <scope>NUCLEOTIDE SEQUENCE [LARGE SCALE GENOMIC DNA]</scope>
    <source>
        <strain evidence="3 4">025E</strain>
    </source>
</reference>
<feature type="transmembrane region" description="Helical" evidence="2">
    <location>
        <begin position="12"/>
        <end position="33"/>
    </location>
</feature>
<dbReference type="EMBL" id="MKKU01000096">
    <property type="protein sequence ID" value="RNF24671.1"/>
    <property type="molecule type" value="Genomic_DNA"/>
</dbReference>
<evidence type="ECO:0000313" key="3">
    <source>
        <dbReference type="EMBL" id="RNF24671.1"/>
    </source>
</evidence>
<feature type="compositionally biased region" description="Polar residues" evidence="1">
    <location>
        <begin position="450"/>
        <end position="462"/>
    </location>
</feature>
<name>A0A3R7PT08_9TRYP</name>
<feature type="transmembrane region" description="Helical" evidence="2">
    <location>
        <begin position="401"/>
        <end position="425"/>
    </location>
</feature>
<feature type="transmembrane region" description="Helical" evidence="2">
    <location>
        <begin position="287"/>
        <end position="310"/>
    </location>
</feature>
<evidence type="ECO:0000256" key="2">
    <source>
        <dbReference type="SAM" id="Phobius"/>
    </source>
</evidence>
<feature type="region of interest" description="Disordered" evidence="1">
    <location>
        <begin position="438"/>
        <end position="464"/>
    </location>
</feature>
<feature type="compositionally biased region" description="Basic and acidic residues" evidence="1">
    <location>
        <begin position="228"/>
        <end position="240"/>
    </location>
</feature>
<comment type="caution">
    <text evidence="3">The sequence shown here is derived from an EMBL/GenBank/DDBJ whole genome shotgun (WGS) entry which is preliminary data.</text>
</comment>
<dbReference type="Proteomes" id="UP000284403">
    <property type="component" value="Unassembled WGS sequence"/>
</dbReference>
<feature type="transmembrane region" description="Helical" evidence="2">
    <location>
        <begin position="355"/>
        <end position="381"/>
    </location>
</feature>
<organism evidence="3 4">
    <name type="scientific">Trypanosoma conorhini</name>
    <dbReference type="NCBI Taxonomy" id="83891"/>
    <lineage>
        <taxon>Eukaryota</taxon>
        <taxon>Discoba</taxon>
        <taxon>Euglenozoa</taxon>
        <taxon>Kinetoplastea</taxon>
        <taxon>Metakinetoplastina</taxon>
        <taxon>Trypanosomatida</taxon>
        <taxon>Trypanosomatidae</taxon>
        <taxon>Trypanosoma</taxon>
    </lineage>
</organism>